<dbReference type="PROSITE" id="PS50109">
    <property type="entry name" value="HIS_KIN"/>
    <property type="match status" value="1"/>
</dbReference>
<dbReference type="STRING" id="249352.SAMN05444395_102181"/>
<dbReference type="SUPFAM" id="SSF55874">
    <property type="entry name" value="ATPase domain of HSP90 chaperone/DNA topoisomerase II/histidine kinase"/>
    <property type="match status" value="1"/>
</dbReference>
<dbReference type="SUPFAM" id="SSF48452">
    <property type="entry name" value="TPR-like"/>
    <property type="match status" value="2"/>
</dbReference>
<feature type="chain" id="PRO_5007894618" description="histidine kinase" evidence="11">
    <location>
        <begin position="24"/>
        <end position="575"/>
    </location>
</feature>
<dbReference type="EMBL" id="LVJE01000010">
    <property type="protein sequence ID" value="OAB29055.1"/>
    <property type="molecule type" value="Genomic_DNA"/>
</dbReference>
<feature type="transmembrane region" description="Helical" evidence="10">
    <location>
        <begin position="316"/>
        <end position="335"/>
    </location>
</feature>
<dbReference type="CDD" id="cd16917">
    <property type="entry name" value="HATPase_UhpB-NarQ-NarX-like"/>
    <property type="match status" value="1"/>
</dbReference>
<evidence type="ECO:0000256" key="2">
    <source>
        <dbReference type="ARBA" id="ARBA00012438"/>
    </source>
</evidence>
<dbReference type="InterPro" id="IPR005467">
    <property type="entry name" value="His_kinase_dom"/>
</dbReference>
<evidence type="ECO:0000256" key="5">
    <source>
        <dbReference type="ARBA" id="ARBA00022741"/>
    </source>
</evidence>
<evidence type="ECO:0000256" key="10">
    <source>
        <dbReference type="SAM" id="Phobius"/>
    </source>
</evidence>
<dbReference type="SMART" id="SM00387">
    <property type="entry name" value="HATPase_c"/>
    <property type="match status" value="1"/>
</dbReference>
<dbReference type="GO" id="GO:0005524">
    <property type="term" value="F:ATP binding"/>
    <property type="evidence" value="ECO:0007669"/>
    <property type="project" value="UniProtKB-KW"/>
</dbReference>
<dbReference type="PANTHER" id="PTHR24421:SF10">
    <property type="entry name" value="NITRATE_NITRITE SENSOR PROTEIN NARQ"/>
    <property type="match status" value="1"/>
</dbReference>
<dbReference type="InterPro" id="IPR050482">
    <property type="entry name" value="Sensor_HK_TwoCompSys"/>
</dbReference>
<evidence type="ECO:0000256" key="11">
    <source>
        <dbReference type="SAM" id="SignalP"/>
    </source>
</evidence>
<keyword evidence="7" id="KW-0067">ATP-binding</keyword>
<keyword evidence="9" id="KW-0175">Coiled coil</keyword>
<evidence type="ECO:0000313" key="13">
    <source>
        <dbReference type="EMBL" id="OAB29055.1"/>
    </source>
</evidence>
<dbReference type="RefSeq" id="WP_066078395.1">
    <property type="nucleotide sequence ID" value="NZ_FRDK01000002.1"/>
</dbReference>
<dbReference type="InterPro" id="IPR011990">
    <property type="entry name" value="TPR-like_helical_dom_sf"/>
</dbReference>
<dbReference type="InterPro" id="IPR003594">
    <property type="entry name" value="HATPase_dom"/>
</dbReference>
<dbReference type="GO" id="GO:0000155">
    <property type="term" value="F:phosphorelay sensor kinase activity"/>
    <property type="evidence" value="ECO:0007669"/>
    <property type="project" value="InterPro"/>
</dbReference>
<evidence type="ECO:0000256" key="3">
    <source>
        <dbReference type="ARBA" id="ARBA00022553"/>
    </source>
</evidence>
<dbReference type="InterPro" id="IPR036890">
    <property type="entry name" value="HATPase_C_sf"/>
</dbReference>
<evidence type="ECO:0000259" key="12">
    <source>
        <dbReference type="PROSITE" id="PS50109"/>
    </source>
</evidence>
<keyword evidence="11" id="KW-0732">Signal</keyword>
<keyword evidence="10" id="KW-1133">Transmembrane helix</keyword>
<organism evidence="13 14">
    <name type="scientific">Flavobacterium fryxellicola</name>
    <dbReference type="NCBI Taxonomy" id="249352"/>
    <lineage>
        <taxon>Bacteria</taxon>
        <taxon>Pseudomonadati</taxon>
        <taxon>Bacteroidota</taxon>
        <taxon>Flavobacteriia</taxon>
        <taxon>Flavobacteriales</taxon>
        <taxon>Flavobacteriaceae</taxon>
        <taxon>Flavobacterium</taxon>
    </lineage>
</organism>
<dbReference type="Pfam" id="PF02518">
    <property type="entry name" value="HATPase_c"/>
    <property type="match status" value="1"/>
</dbReference>
<dbReference type="Pfam" id="PF07730">
    <property type="entry name" value="HisKA_3"/>
    <property type="match status" value="1"/>
</dbReference>
<feature type="coiled-coil region" evidence="9">
    <location>
        <begin position="278"/>
        <end position="305"/>
    </location>
</feature>
<name>A0A167Y5M7_9FLAO</name>
<protein>
    <recommendedName>
        <fullName evidence="2">histidine kinase</fullName>
        <ecNumber evidence="2">2.7.13.3</ecNumber>
    </recommendedName>
</protein>
<keyword evidence="6 13" id="KW-0418">Kinase</keyword>
<dbReference type="GO" id="GO:0016020">
    <property type="term" value="C:membrane"/>
    <property type="evidence" value="ECO:0007669"/>
    <property type="project" value="InterPro"/>
</dbReference>
<evidence type="ECO:0000256" key="9">
    <source>
        <dbReference type="SAM" id="Coils"/>
    </source>
</evidence>
<evidence type="ECO:0000313" key="14">
    <source>
        <dbReference type="Proteomes" id="UP000077164"/>
    </source>
</evidence>
<dbReference type="OrthoDB" id="9760839at2"/>
<comment type="caution">
    <text evidence="13">The sequence shown here is derived from an EMBL/GenBank/DDBJ whole genome shotgun (WGS) entry which is preliminary data.</text>
</comment>
<keyword evidence="8" id="KW-0902">Two-component regulatory system</keyword>
<keyword evidence="10" id="KW-0472">Membrane</keyword>
<keyword evidence="4" id="KW-0808">Transferase</keyword>
<sequence>MPLKHILLLLLFISNISSFNIVAQTKLPSKNDAVLIAKEANELLKKGSYEKSLIKSRAALNMAIRLKDNNLIAGSYNTIAANFDQLSETDKAFYYYNKGLTYANKTNNDVLKNWLNNNLGNIYCFDKKQYEKGIYYYKKSVQYSTKIKDSAQIVLTKLNLTWVYFDINRYEEGLPYLKYINKHHNNHGDSSTIVALNMLNGMYYNYKNDVKTANFYFKNAIKLGNAGNEKSDLSYSHYEYSKFLLKNGDSENAYKNLALFNKITEQLNSEERINKANVAGINLQLDEYKREIDKIENEFKTKESVLLQEQSKNKKIVIVLIAILLLLFFLFYFYSQNAQLRHKNKLKDLRSKVQENLINASINGQELERKKIASFLHDNISALLSSAGMHLHACISQNQSFSKEIIKTKAILEEAHDQVRDLSHELMPSLLARFGLFDALDDLCEKNSNSILHFEYSSSLNRKTRYDEDFEIKIYFIIMELLNNTIKHSEATQAKLSIQENKESLQIAIIDNGKGFDSNKFHILEGFGLNQIKARLNYLRGTVEINSKPNLGTSITIIVPITYQKKIIKPVFQSQ</sequence>
<gene>
    <name evidence="13" type="ORF">FBFR_06300</name>
</gene>
<feature type="domain" description="Histidine kinase" evidence="12">
    <location>
        <begin position="477"/>
        <end position="563"/>
    </location>
</feature>
<dbReference type="Gene3D" id="3.30.565.10">
    <property type="entry name" value="Histidine kinase-like ATPase, C-terminal domain"/>
    <property type="match status" value="1"/>
</dbReference>
<comment type="catalytic activity">
    <reaction evidence="1">
        <text>ATP + protein L-histidine = ADP + protein N-phospho-L-histidine.</text>
        <dbReference type="EC" id="2.7.13.3"/>
    </reaction>
</comment>
<feature type="signal peptide" evidence="11">
    <location>
        <begin position="1"/>
        <end position="23"/>
    </location>
</feature>
<dbReference type="Proteomes" id="UP000077164">
    <property type="component" value="Unassembled WGS sequence"/>
</dbReference>
<dbReference type="EC" id="2.7.13.3" evidence="2"/>
<evidence type="ECO:0000256" key="1">
    <source>
        <dbReference type="ARBA" id="ARBA00000085"/>
    </source>
</evidence>
<dbReference type="AlphaFoldDB" id="A0A167Y5M7"/>
<keyword evidence="3" id="KW-0597">Phosphoprotein</keyword>
<evidence type="ECO:0000256" key="4">
    <source>
        <dbReference type="ARBA" id="ARBA00022679"/>
    </source>
</evidence>
<keyword evidence="10" id="KW-0812">Transmembrane</keyword>
<dbReference type="GO" id="GO:0046983">
    <property type="term" value="F:protein dimerization activity"/>
    <property type="evidence" value="ECO:0007669"/>
    <property type="project" value="InterPro"/>
</dbReference>
<evidence type="ECO:0000256" key="6">
    <source>
        <dbReference type="ARBA" id="ARBA00022777"/>
    </source>
</evidence>
<dbReference type="InterPro" id="IPR011712">
    <property type="entry name" value="Sig_transdc_His_kin_sub3_dim/P"/>
</dbReference>
<proteinExistence type="predicted"/>
<reference evidence="13 14" key="1">
    <citation type="submission" date="2016-03" db="EMBL/GenBank/DDBJ databases">
        <title>Draft genome sequence of Flavobacterium fryxellicola DSM 16209.</title>
        <authorList>
            <person name="Shin S.-K."/>
            <person name="Yi H."/>
        </authorList>
    </citation>
    <scope>NUCLEOTIDE SEQUENCE [LARGE SCALE GENOMIC DNA]</scope>
    <source>
        <strain evidence="13 14">DSM 16209</strain>
    </source>
</reference>
<dbReference type="PANTHER" id="PTHR24421">
    <property type="entry name" value="NITRATE/NITRITE SENSOR PROTEIN NARX-RELATED"/>
    <property type="match status" value="1"/>
</dbReference>
<keyword evidence="5" id="KW-0547">Nucleotide-binding</keyword>
<dbReference type="Gene3D" id="1.25.40.10">
    <property type="entry name" value="Tetratricopeptide repeat domain"/>
    <property type="match status" value="2"/>
</dbReference>
<accession>A0A167Y5M7</accession>
<keyword evidence="14" id="KW-1185">Reference proteome</keyword>
<evidence type="ECO:0000256" key="7">
    <source>
        <dbReference type="ARBA" id="ARBA00022840"/>
    </source>
</evidence>
<evidence type="ECO:0000256" key="8">
    <source>
        <dbReference type="ARBA" id="ARBA00023012"/>
    </source>
</evidence>